<accession>A0AAV4A672</accession>
<dbReference type="AlphaFoldDB" id="A0AAV4A672"/>
<evidence type="ECO:0000313" key="1">
    <source>
        <dbReference type="EMBL" id="GFO01739.1"/>
    </source>
</evidence>
<protein>
    <submittedName>
        <fullName evidence="1">Uncharacterized protein</fullName>
    </submittedName>
</protein>
<organism evidence="1 2">
    <name type="scientific">Plakobranchus ocellatus</name>
    <dbReference type="NCBI Taxonomy" id="259542"/>
    <lineage>
        <taxon>Eukaryota</taxon>
        <taxon>Metazoa</taxon>
        <taxon>Spiralia</taxon>
        <taxon>Lophotrochozoa</taxon>
        <taxon>Mollusca</taxon>
        <taxon>Gastropoda</taxon>
        <taxon>Heterobranchia</taxon>
        <taxon>Euthyneura</taxon>
        <taxon>Panpulmonata</taxon>
        <taxon>Sacoglossa</taxon>
        <taxon>Placobranchoidea</taxon>
        <taxon>Plakobranchidae</taxon>
        <taxon>Plakobranchus</taxon>
    </lineage>
</organism>
<comment type="caution">
    <text evidence="1">The sequence shown here is derived from an EMBL/GenBank/DDBJ whole genome shotgun (WGS) entry which is preliminary data.</text>
</comment>
<gene>
    <name evidence="1" type="ORF">PoB_002824400</name>
</gene>
<proteinExistence type="predicted"/>
<dbReference type="Proteomes" id="UP000735302">
    <property type="component" value="Unassembled WGS sequence"/>
</dbReference>
<dbReference type="EMBL" id="BLXT01003539">
    <property type="protein sequence ID" value="GFO01739.1"/>
    <property type="molecule type" value="Genomic_DNA"/>
</dbReference>
<keyword evidence="2" id="KW-1185">Reference proteome</keyword>
<name>A0AAV4A672_9GAST</name>
<evidence type="ECO:0000313" key="2">
    <source>
        <dbReference type="Proteomes" id="UP000735302"/>
    </source>
</evidence>
<reference evidence="1 2" key="1">
    <citation type="journal article" date="2021" name="Elife">
        <title>Chloroplast acquisition without the gene transfer in kleptoplastic sea slugs, Plakobranchus ocellatus.</title>
        <authorList>
            <person name="Maeda T."/>
            <person name="Takahashi S."/>
            <person name="Yoshida T."/>
            <person name="Shimamura S."/>
            <person name="Takaki Y."/>
            <person name="Nagai Y."/>
            <person name="Toyoda A."/>
            <person name="Suzuki Y."/>
            <person name="Arimoto A."/>
            <person name="Ishii H."/>
            <person name="Satoh N."/>
            <person name="Nishiyama T."/>
            <person name="Hasebe M."/>
            <person name="Maruyama T."/>
            <person name="Minagawa J."/>
            <person name="Obokata J."/>
            <person name="Shigenobu S."/>
        </authorList>
    </citation>
    <scope>NUCLEOTIDE SEQUENCE [LARGE SCALE GENOMIC DNA]</scope>
</reference>
<sequence>MKLWALKSQPDSQRLSKANKKKTAFQDLNTGHEFVLKALANMTLWSELCLHPMHFDTQRVSIKFANLNDFLSIALADALKLITTNP</sequence>